<reference evidence="2 3" key="1">
    <citation type="journal article" date="2019" name="Mol. Biol. Evol.">
        <title>Blast fungal genomes show frequent chromosomal changes, gene gains and losses, and effector gene turnover.</title>
        <authorList>
            <person name="Gomez Luciano L.B."/>
            <person name="Jason Tsai I."/>
            <person name="Chuma I."/>
            <person name="Tosa Y."/>
            <person name="Chen Y.H."/>
            <person name="Li J.Y."/>
            <person name="Li M.Y."/>
            <person name="Jade Lu M.Y."/>
            <person name="Nakayashiki H."/>
            <person name="Li W.H."/>
        </authorList>
    </citation>
    <scope>NUCLEOTIDE SEQUENCE [LARGE SCALE GENOMIC DNA]</scope>
    <source>
        <strain evidence="2">MZ5-1-6</strain>
    </source>
</reference>
<sequence length="143" mass="15002">MDGLTLSPSRSLLSRSLETLGVSSVDSLASRGLRRLDGRASWYNIVPDSGVSERPKFAILCCAAVAAPRIPRVRAVPTSWDMAGESGAESSLSSESDRSPSRNPFLRPPGPGPAGTLLYSLLSSTLVAAPGSTEDTTSVRTVR</sequence>
<feature type="region of interest" description="Disordered" evidence="1">
    <location>
        <begin position="79"/>
        <end position="113"/>
    </location>
</feature>
<accession>A0A4P7NHP1</accession>
<dbReference type="Proteomes" id="UP000294847">
    <property type="component" value="Chromosome 4"/>
</dbReference>
<dbReference type="EMBL" id="CP034207">
    <property type="protein sequence ID" value="QBZ61521.1"/>
    <property type="molecule type" value="Genomic_DNA"/>
</dbReference>
<proteinExistence type="predicted"/>
<evidence type="ECO:0000313" key="2">
    <source>
        <dbReference type="EMBL" id="QBZ61521.1"/>
    </source>
</evidence>
<name>A0A4P7NHP1_PYROR</name>
<dbReference type="AlphaFoldDB" id="A0A4P7NHP1"/>
<organism evidence="2 3">
    <name type="scientific">Pyricularia oryzae</name>
    <name type="common">Rice blast fungus</name>
    <name type="synonym">Magnaporthe oryzae</name>
    <dbReference type="NCBI Taxonomy" id="318829"/>
    <lineage>
        <taxon>Eukaryota</taxon>
        <taxon>Fungi</taxon>
        <taxon>Dikarya</taxon>
        <taxon>Ascomycota</taxon>
        <taxon>Pezizomycotina</taxon>
        <taxon>Sordariomycetes</taxon>
        <taxon>Sordariomycetidae</taxon>
        <taxon>Magnaporthales</taxon>
        <taxon>Pyriculariaceae</taxon>
        <taxon>Pyricularia</taxon>
    </lineage>
</organism>
<evidence type="ECO:0000313" key="3">
    <source>
        <dbReference type="Proteomes" id="UP000294847"/>
    </source>
</evidence>
<protein>
    <submittedName>
        <fullName evidence="2">Uncharacterized protein</fullName>
    </submittedName>
</protein>
<evidence type="ECO:0000256" key="1">
    <source>
        <dbReference type="SAM" id="MobiDB-lite"/>
    </source>
</evidence>
<gene>
    <name evidence="2" type="ORF">PoMZ_08471</name>
</gene>
<feature type="compositionally biased region" description="Low complexity" evidence="1">
    <location>
        <begin position="85"/>
        <end position="94"/>
    </location>
</feature>